<proteinExistence type="inferred from homology"/>
<evidence type="ECO:0000256" key="7">
    <source>
        <dbReference type="ARBA" id="ARBA00023136"/>
    </source>
</evidence>
<keyword evidence="3" id="KW-0813">Transport</keyword>
<dbReference type="InterPro" id="IPR052017">
    <property type="entry name" value="TSUP"/>
</dbReference>
<evidence type="ECO:0000256" key="6">
    <source>
        <dbReference type="ARBA" id="ARBA00022989"/>
    </source>
</evidence>
<feature type="transmembrane region" description="Helical" evidence="8">
    <location>
        <begin position="209"/>
        <end position="230"/>
    </location>
</feature>
<keyword evidence="5 8" id="KW-0812">Transmembrane</keyword>
<sequence length="257" mass="26435">MWPSVTEVLWLLGAAFVAGALNAVAGGGSFLTLPALVWTGVPPVVANATGTVALLPGYMASVWGQRQDVQAPPGLGLGLRAVALLSLLGGALGAILLLLTPNATFSRIVPWLLLVATALFAFGPRLRQWASGTTGTEGHAAHWRVGAGLLAVGVYGGYFNGGLGILLLAFWSLCGAMSLHQMNALKNLVSALLAAIAVAVYAAGGVVQWPQALFMMLAATAGGYVGARLVRRIPPSWLRLGIVLTGLVMAALFFARA</sequence>
<keyword evidence="6 8" id="KW-1133">Transmembrane helix</keyword>
<comment type="similarity">
    <text evidence="2 8">Belongs to the 4-toluene sulfonate uptake permease (TSUP) (TC 2.A.102) family.</text>
</comment>
<evidence type="ECO:0000256" key="2">
    <source>
        <dbReference type="ARBA" id="ARBA00009142"/>
    </source>
</evidence>
<accession>A0ABV9Q8P8</accession>
<dbReference type="PANTHER" id="PTHR30269:SF0">
    <property type="entry name" value="MEMBRANE TRANSPORTER PROTEIN YFCA-RELATED"/>
    <property type="match status" value="1"/>
</dbReference>
<name>A0ABV9Q8P8_9BURK</name>
<feature type="transmembrane region" description="Helical" evidence="8">
    <location>
        <begin position="185"/>
        <end position="203"/>
    </location>
</feature>
<keyword evidence="4 8" id="KW-1003">Cell membrane</keyword>
<evidence type="ECO:0000313" key="10">
    <source>
        <dbReference type="Proteomes" id="UP001596001"/>
    </source>
</evidence>
<evidence type="ECO:0000256" key="8">
    <source>
        <dbReference type="RuleBase" id="RU363041"/>
    </source>
</evidence>
<comment type="caution">
    <text evidence="9">The sequence shown here is derived from an EMBL/GenBank/DDBJ whole genome shotgun (WGS) entry which is preliminary data.</text>
</comment>
<keyword evidence="10" id="KW-1185">Reference proteome</keyword>
<evidence type="ECO:0000256" key="4">
    <source>
        <dbReference type="ARBA" id="ARBA00022475"/>
    </source>
</evidence>
<feature type="transmembrane region" description="Helical" evidence="8">
    <location>
        <begin position="108"/>
        <end position="126"/>
    </location>
</feature>
<dbReference type="EMBL" id="JBHSHJ010000001">
    <property type="protein sequence ID" value="MFC4787461.1"/>
    <property type="molecule type" value="Genomic_DNA"/>
</dbReference>
<dbReference type="RefSeq" id="WP_382429765.1">
    <property type="nucleotide sequence ID" value="NZ_JBHSHJ010000001.1"/>
</dbReference>
<dbReference type="Proteomes" id="UP001596001">
    <property type="component" value="Unassembled WGS sequence"/>
</dbReference>
<keyword evidence="7 8" id="KW-0472">Membrane</keyword>
<dbReference type="InterPro" id="IPR002781">
    <property type="entry name" value="TM_pro_TauE-like"/>
</dbReference>
<evidence type="ECO:0000256" key="5">
    <source>
        <dbReference type="ARBA" id="ARBA00022692"/>
    </source>
</evidence>
<reference evidence="10" key="1">
    <citation type="journal article" date="2019" name="Int. J. Syst. Evol. Microbiol.">
        <title>The Global Catalogue of Microorganisms (GCM) 10K type strain sequencing project: providing services to taxonomists for standard genome sequencing and annotation.</title>
        <authorList>
            <consortium name="The Broad Institute Genomics Platform"/>
            <consortium name="The Broad Institute Genome Sequencing Center for Infectious Disease"/>
            <person name="Wu L."/>
            <person name="Ma J."/>
        </authorList>
    </citation>
    <scope>NUCLEOTIDE SEQUENCE [LARGE SCALE GENOMIC DNA]</scope>
    <source>
        <strain evidence="10">CCUG 49452</strain>
    </source>
</reference>
<feature type="transmembrane region" description="Helical" evidence="8">
    <location>
        <begin position="146"/>
        <end position="173"/>
    </location>
</feature>
<evidence type="ECO:0000256" key="3">
    <source>
        <dbReference type="ARBA" id="ARBA00022448"/>
    </source>
</evidence>
<organism evidence="9 10">
    <name type="scientific">Giesbergeria sinuosa</name>
    <dbReference type="NCBI Taxonomy" id="80883"/>
    <lineage>
        <taxon>Bacteria</taxon>
        <taxon>Pseudomonadati</taxon>
        <taxon>Pseudomonadota</taxon>
        <taxon>Betaproteobacteria</taxon>
        <taxon>Burkholderiales</taxon>
        <taxon>Comamonadaceae</taxon>
        <taxon>Giesbergeria</taxon>
    </lineage>
</organism>
<feature type="transmembrane region" description="Helical" evidence="8">
    <location>
        <begin position="237"/>
        <end position="255"/>
    </location>
</feature>
<evidence type="ECO:0000256" key="1">
    <source>
        <dbReference type="ARBA" id="ARBA00004651"/>
    </source>
</evidence>
<feature type="transmembrane region" description="Helical" evidence="8">
    <location>
        <begin position="77"/>
        <end position="99"/>
    </location>
</feature>
<dbReference type="Pfam" id="PF01925">
    <property type="entry name" value="TauE"/>
    <property type="match status" value="1"/>
</dbReference>
<protein>
    <recommendedName>
        <fullName evidence="8">Probable membrane transporter protein</fullName>
    </recommendedName>
</protein>
<evidence type="ECO:0000313" key="9">
    <source>
        <dbReference type="EMBL" id="MFC4787461.1"/>
    </source>
</evidence>
<dbReference type="PANTHER" id="PTHR30269">
    <property type="entry name" value="TRANSMEMBRANE PROTEIN YFCA"/>
    <property type="match status" value="1"/>
</dbReference>
<comment type="subcellular location">
    <subcellularLocation>
        <location evidence="1 8">Cell membrane</location>
        <topology evidence="1 8">Multi-pass membrane protein</topology>
    </subcellularLocation>
</comment>
<gene>
    <name evidence="9" type="ORF">ACFO6X_00405</name>
</gene>